<dbReference type="InterPro" id="IPR043519">
    <property type="entry name" value="NT_sf"/>
</dbReference>
<protein>
    <recommendedName>
        <fullName evidence="3">Nucleotidyltransferase</fullName>
    </recommendedName>
</protein>
<organism evidence="1 2">
    <name type="scientific">Pedobacter rhodius</name>
    <dbReference type="NCBI Taxonomy" id="3004098"/>
    <lineage>
        <taxon>Bacteria</taxon>
        <taxon>Pseudomonadati</taxon>
        <taxon>Bacteroidota</taxon>
        <taxon>Sphingobacteriia</taxon>
        <taxon>Sphingobacteriales</taxon>
        <taxon>Sphingobacteriaceae</taxon>
        <taxon>Pedobacter</taxon>
    </lineage>
</organism>
<gene>
    <name evidence="1" type="ORF">O0931_05240</name>
</gene>
<comment type="caution">
    <text evidence="1">The sequence shown here is derived from an EMBL/GenBank/DDBJ whole genome shotgun (WGS) entry which is preliminary data.</text>
</comment>
<proteinExistence type="predicted"/>
<accession>A0ABT4KUT0</accession>
<evidence type="ECO:0000313" key="2">
    <source>
        <dbReference type="Proteomes" id="UP001144341"/>
    </source>
</evidence>
<dbReference type="Gene3D" id="3.30.460.40">
    <property type="match status" value="1"/>
</dbReference>
<reference evidence="1" key="1">
    <citation type="submission" date="2022-12" db="EMBL/GenBank/DDBJ databases">
        <title>Genome sequence of SJ11.</title>
        <authorList>
            <person name="Woo H."/>
        </authorList>
    </citation>
    <scope>NUCLEOTIDE SEQUENCE</scope>
    <source>
        <strain evidence="1">SJ11</strain>
    </source>
</reference>
<sequence>MSFDKENPEMLLLLKTFEQFNVNYLIVGGFAVNRYGYNRTTGDLDIYLKDTKDNR</sequence>
<evidence type="ECO:0008006" key="3">
    <source>
        <dbReference type="Google" id="ProtNLM"/>
    </source>
</evidence>
<keyword evidence="2" id="KW-1185">Reference proteome</keyword>
<dbReference type="Proteomes" id="UP001144341">
    <property type="component" value="Unassembled WGS sequence"/>
</dbReference>
<dbReference type="RefSeq" id="WP_269414494.1">
    <property type="nucleotide sequence ID" value="NZ_JAPWGL010000001.1"/>
</dbReference>
<name>A0ABT4KUT0_9SPHI</name>
<dbReference type="SUPFAM" id="SSF81301">
    <property type="entry name" value="Nucleotidyltransferase"/>
    <property type="match status" value="1"/>
</dbReference>
<evidence type="ECO:0000313" key="1">
    <source>
        <dbReference type="EMBL" id="MCZ4222696.1"/>
    </source>
</evidence>
<dbReference type="EMBL" id="JAPWGL010000001">
    <property type="protein sequence ID" value="MCZ4222696.1"/>
    <property type="molecule type" value="Genomic_DNA"/>
</dbReference>